<feature type="region of interest" description="Disordered" evidence="1">
    <location>
        <begin position="128"/>
        <end position="147"/>
    </location>
</feature>
<sequence length="169" mass="19433">MGMEARRDWAMPDSDGEETQRCRRRRRRCKREREERRNRKSTNGGTENECVYLKRVDVHVARRVERAEQQEAAQAQMARWRRDCFRAGRRIAINLRIKASKIKAISSSPASSVSHLFLSLCPSRTPFPDSSVDSHRPSSLNCESGAPGGEDKIRMTLSLDRYDYCGLTT</sequence>
<evidence type="ECO:0000313" key="3">
    <source>
        <dbReference type="Proteomes" id="UP000008022"/>
    </source>
</evidence>
<organism evidence="2 3">
    <name type="scientific">Oryza rufipogon</name>
    <name type="common">Brownbeard rice</name>
    <name type="synonym">Asian wild rice</name>
    <dbReference type="NCBI Taxonomy" id="4529"/>
    <lineage>
        <taxon>Eukaryota</taxon>
        <taxon>Viridiplantae</taxon>
        <taxon>Streptophyta</taxon>
        <taxon>Embryophyta</taxon>
        <taxon>Tracheophyta</taxon>
        <taxon>Spermatophyta</taxon>
        <taxon>Magnoliopsida</taxon>
        <taxon>Liliopsida</taxon>
        <taxon>Poales</taxon>
        <taxon>Poaceae</taxon>
        <taxon>BOP clade</taxon>
        <taxon>Oryzoideae</taxon>
        <taxon>Oryzeae</taxon>
        <taxon>Oryzinae</taxon>
        <taxon>Oryza</taxon>
    </lineage>
</organism>
<dbReference type="EnsemblPlants" id="ORUFI04G06830.1">
    <property type="protein sequence ID" value="ORUFI04G06830.1"/>
    <property type="gene ID" value="ORUFI04G06830"/>
</dbReference>
<protein>
    <submittedName>
        <fullName evidence="2">Uncharacterized protein</fullName>
    </submittedName>
</protein>
<accession>A0A0E0P6M7</accession>
<dbReference type="Gramene" id="ORUFI04G06830.1">
    <property type="protein sequence ID" value="ORUFI04G06830.1"/>
    <property type="gene ID" value="ORUFI04G06830"/>
</dbReference>
<reference evidence="2" key="2">
    <citation type="submission" date="2015-06" db="UniProtKB">
        <authorList>
            <consortium name="EnsemblPlants"/>
        </authorList>
    </citation>
    <scope>IDENTIFICATION</scope>
</reference>
<feature type="region of interest" description="Disordered" evidence="1">
    <location>
        <begin position="1"/>
        <end position="46"/>
    </location>
</feature>
<name>A0A0E0P6M7_ORYRU</name>
<dbReference type="HOGENOM" id="CLU_1581084_0_0_1"/>
<reference evidence="3" key="1">
    <citation type="submission" date="2013-06" db="EMBL/GenBank/DDBJ databases">
        <authorList>
            <person name="Zhao Q."/>
        </authorList>
    </citation>
    <scope>NUCLEOTIDE SEQUENCE</scope>
    <source>
        <strain evidence="3">cv. W1943</strain>
    </source>
</reference>
<keyword evidence="3" id="KW-1185">Reference proteome</keyword>
<dbReference type="AlphaFoldDB" id="A0A0E0P6M7"/>
<evidence type="ECO:0000256" key="1">
    <source>
        <dbReference type="SAM" id="MobiDB-lite"/>
    </source>
</evidence>
<proteinExistence type="predicted"/>
<dbReference type="Proteomes" id="UP000008022">
    <property type="component" value="Unassembled WGS sequence"/>
</dbReference>
<feature type="compositionally biased region" description="Basic and acidic residues" evidence="1">
    <location>
        <begin position="1"/>
        <end position="10"/>
    </location>
</feature>
<evidence type="ECO:0000313" key="2">
    <source>
        <dbReference type="EnsemblPlants" id="ORUFI04G06830.1"/>
    </source>
</evidence>